<dbReference type="Pfam" id="PF14310">
    <property type="entry name" value="Fn3-like"/>
    <property type="match status" value="1"/>
</dbReference>
<dbReference type="RefSeq" id="WP_151934354.1">
    <property type="nucleotide sequence ID" value="NZ_WDED01000006.1"/>
</dbReference>
<dbReference type="SUPFAM" id="SSF52279">
    <property type="entry name" value="Beta-D-glucan exohydrolase, C-terminal domain"/>
    <property type="match status" value="1"/>
</dbReference>
<dbReference type="Proteomes" id="UP000434604">
    <property type="component" value="Unassembled WGS sequence"/>
</dbReference>
<dbReference type="SMART" id="SM01217">
    <property type="entry name" value="Fn3_like"/>
    <property type="match status" value="1"/>
</dbReference>
<accession>A0A7J5Q0A0</accession>
<dbReference type="Pfam" id="PF01915">
    <property type="entry name" value="Glyco_hydro_3_C"/>
    <property type="match status" value="1"/>
</dbReference>
<dbReference type="InterPro" id="IPR001764">
    <property type="entry name" value="Glyco_hydro_3_N"/>
</dbReference>
<dbReference type="InterPro" id="IPR050288">
    <property type="entry name" value="Cellulose_deg_GH3"/>
</dbReference>
<gene>
    <name evidence="4" type="ORF">GA398_05920</name>
</gene>
<keyword evidence="2" id="KW-0378">Hydrolase</keyword>
<dbReference type="SUPFAM" id="SSF51445">
    <property type="entry name" value="(Trans)glycosidases"/>
    <property type="match status" value="1"/>
</dbReference>
<organism evidence="4 5">
    <name type="scientific">Bacteroides xylanisolvens</name>
    <dbReference type="NCBI Taxonomy" id="371601"/>
    <lineage>
        <taxon>Bacteria</taxon>
        <taxon>Pseudomonadati</taxon>
        <taxon>Bacteroidota</taxon>
        <taxon>Bacteroidia</taxon>
        <taxon>Bacteroidales</taxon>
        <taxon>Bacteroidaceae</taxon>
        <taxon>Bacteroides</taxon>
    </lineage>
</organism>
<dbReference type="PRINTS" id="PR00133">
    <property type="entry name" value="GLHYDRLASE3"/>
</dbReference>
<dbReference type="GO" id="GO:0005975">
    <property type="term" value="P:carbohydrate metabolic process"/>
    <property type="evidence" value="ECO:0007669"/>
    <property type="project" value="InterPro"/>
</dbReference>
<dbReference type="Gene3D" id="2.60.40.10">
    <property type="entry name" value="Immunoglobulins"/>
    <property type="match status" value="1"/>
</dbReference>
<evidence type="ECO:0000256" key="2">
    <source>
        <dbReference type="ARBA" id="ARBA00022801"/>
    </source>
</evidence>
<dbReference type="InterPro" id="IPR036962">
    <property type="entry name" value="Glyco_hydro_3_N_sf"/>
</dbReference>
<sequence>MNKIILLVLIISLSSCGKVRKEVSQVCTTSFIDNTIQAQIDSLYERMSIHERAAQLHGVRPKHLVENGKLSIEKCRKIIPYGVGHVSQFACMQDLSPDELRDFVKELQNYLIHETASGIPAIFHEEAITGFATKGATVFPQQIGVACTWNPELVERKSEYTREVMRSCGATMALSPMVDVIRTQHFNRVEESYGEDAYLASRIALSFIKGLQTEDMRRGVATCTKHFLGYGGGINSDEKELMEEIMMPHEVGIKMGNSKAVMTGYHSYKGETAITNSYFIQNLLRDYLRFDGIVVSDYFAIAAKKLAKDSTHFFSRAVKAMDVGADLELCDGECYPLLPQLLKEGKVSEKRFEQAVKLNLAMKVRLGLLDQKPELYEKGHLDLDKPEYRKTAYELATQSVVLLENNGILPLKPASRIALVGPNANTFWCMLGDYTYQSLHAFFQSGQVDADNPKIYSLKEGLEAKACRNFEICYERGCDWSTDEEAQVDKKTNGDSRIQHLKMMMLGTDDSTDWEKAISLGKENDVVIAAVGENPTLCGEGRSRVGIKLPGKQEQFVEELIATGTPVVVVIFGGRAQVLSEYIRHNAAAILQAWYPGEEGGNAVADILLGNVNPSGKLCVSYPATQAKAPICYNYGEQDSKKVAYPFGYGLSYTNFEYSAIDCTEKVEIGKEEVRLSFKLKNSGEYAGTEIVQLYLSPQDKEIPVKPIQLKGFERVSLQPGEEKEVVFRLMPELLSFYKGGQWQLLPGNYELKIGSSSEDIRLLFSLKLTGNVKIMHEREVFFSHSEIN</sequence>
<dbReference type="InterPro" id="IPR026891">
    <property type="entry name" value="Fn3-like"/>
</dbReference>
<dbReference type="PANTHER" id="PTHR42715:SF10">
    <property type="entry name" value="BETA-GLUCOSIDASE"/>
    <property type="match status" value="1"/>
</dbReference>
<dbReference type="InterPro" id="IPR036881">
    <property type="entry name" value="Glyco_hydro_3_C_sf"/>
</dbReference>
<dbReference type="GO" id="GO:0004553">
    <property type="term" value="F:hydrolase activity, hydrolyzing O-glycosyl compounds"/>
    <property type="evidence" value="ECO:0007669"/>
    <property type="project" value="InterPro"/>
</dbReference>
<reference evidence="4 5" key="1">
    <citation type="journal article" date="2019" name="Nat. Med.">
        <title>A library of human gut bacterial isolates paired with longitudinal multiomics data enables mechanistic microbiome research.</title>
        <authorList>
            <person name="Poyet M."/>
            <person name="Groussin M."/>
            <person name="Gibbons S.M."/>
            <person name="Avila-Pacheco J."/>
            <person name="Jiang X."/>
            <person name="Kearney S.M."/>
            <person name="Perrotta A.R."/>
            <person name="Berdy B."/>
            <person name="Zhao S."/>
            <person name="Lieberman T.D."/>
            <person name="Swanson P.K."/>
            <person name="Smith M."/>
            <person name="Roesemann S."/>
            <person name="Alexander J.E."/>
            <person name="Rich S.A."/>
            <person name="Livny J."/>
            <person name="Vlamakis H."/>
            <person name="Clish C."/>
            <person name="Bullock K."/>
            <person name="Deik A."/>
            <person name="Scott J."/>
            <person name="Pierce K.A."/>
            <person name="Xavier R.J."/>
            <person name="Alm E.J."/>
        </authorList>
    </citation>
    <scope>NUCLEOTIDE SEQUENCE [LARGE SCALE GENOMIC DNA]</scope>
    <source>
        <strain evidence="4 5">BIOML-A58</strain>
    </source>
</reference>
<evidence type="ECO:0000313" key="5">
    <source>
        <dbReference type="Proteomes" id="UP000434604"/>
    </source>
</evidence>
<evidence type="ECO:0000313" key="4">
    <source>
        <dbReference type="EMBL" id="KAB6149046.1"/>
    </source>
</evidence>
<dbReference type="EMBL" id="WDED01000006">
    <property type="protein sequence ID" value="KAB6149046.1"/>
    <property type="molecule type" value="Genomic_DNA"/>
</dbReference>
<evidence type="ECO:0000256" key="1">
    <source>
        <dbReference type="ARBA" id="ARBA00005336"/>
    </source>
</evidence>
<dbReference type="PANTHER" id="PTHR42715">
    <property type="entry name" value="BETA-GLUCOSIDASE"/>
    <property type="match status" value="1"/>
</dbReference>
<dbReference type="InterPro" id="IPR013783">
    <property type="entry name" value="Ig-like_fold"/>
</dbReference>
<feature type="domain" description="Fibronectin type III-like" evidence="3">
    <location>
        <begin position="690"/>
        <end position="758"/>
    </location>
</feature>
<dbReference type="Gene3D" id="3.20.20.300">
    <property type="entry name" value="Glycoside hydrolase, family 3, N-terminal domain"/>
    <property type="match status" value="1"/>
</dbReference>
<dbReference type="Gene3D" id="3.40.50.1700">
    <property type="entry name" value="Glycoside hydrolase family 3 C-terminal domain"/>
    <property type="match status" value="1"/>
</dbReference>
<proteinExistence type="inferred from homology"/>
<comment type="caution">
    <text evidence="4">The sequence shown here is derived from an EMBL/GenBank/DDBJ whole genome shotgun (WGS) entry which is preliminary data.</text>
</comment>
<dbReference type="AlphaFoldDB" id="A0A7J5Q0A0"/>
<protein>
    <submittedName>
        <fullName evidence="4">Beta-glucosidase</fullName>
    </submittedName>
</protein>
<name>A0A7J5Q0A0_9BACE</name>
<dbReference type="PROSITE" id="PS51257">
    <property type="entry name" value="PROKAR_LIPOPROTEIN"/>
    <property type="match status" value="1"/>
</dbReference>
<comment type="similarity">
    <text evidence="1">Belongs to the glycosyl hydrolase 3 family.</text>
</comment>
<dbReference type="Pfam" id="PF00933">
    <property type="entry name" value="Glyco_hydro_3"/>
    <property type="match status" value="1"/>
</dbReference>
<dbReference type="InterPro" id="IPR017853">
    <property type="entry name" value="GH"/>
</dbReference>
<dbReference type="InterPro" id="IPR002772">
    <property type="entry name" value="Glyco_hydro_3_C"/>
</dbReference>
<evidence type="ECO:0000259" key="3">
    <source>
        <dbReference type="SMART" id="SM01217"/>
    </source>
</evidence>